<dbReference type="InterPro" id="IPR001584">
    <property type="entry name" value="Integrase_cat-core"/>
</dbReference>
<reference evidence="2 3" key="1">
    <citation type="submission" date="2024-04" db="EMBL/GenBank/DDBJ databases">
        <authorList>
            <person name="Fracassetti M."/>
        </authorList>
    </citation>
    <scope>NUCLEOTIDE SEQUENCE [LARGE SCALE GENOMIC DNA]</scope>
</reference>
<dbReference type="InterPro" id="IPR016197">
    <property type="entry name" value="Chromo-like_dom_sf"/>
</dbReference>
<dbReference type="SUPFAM" id="SSF53098">
    <property type="entry name" value="Ribonuclease H-like"/>
    <property type="match status" value="1"/>
</dbReference>
<dbReference type="SUPFAM" id="SSF54160">
    <property type="entry name" value="Chromo domain-like"/>
    <property type="match status" value="1"/>
</dbReference>
<dbReference type="Gene3D" id="3.30.420.10">
    <property type="entry name" value="Ribonuclease H-like superfamily/Ribonuclease H"/>
    <property type="match status" value="1"/>
</dbReference>
<evidence type="ECO:0000313" key="3">
    <source>
        <dbReference type="Proteomes" id="UP001497516"/>
    </source>
</evidence>
<protein>
    <recommendedName>
        <fullName evidence="1">Integrase catalytic domain-containing protein</fullName>
    </recommendedName>
</protein>
<dbReference type="InterPro" id="IPR036397">
    <property type="entry name" value="RNaseH_sf"/>
</dbReference>
<gene>
    <name evidence="2" type="ORF">LTRI10_LOCUS17136</name>
</gene>
<proteinExistence type="predicted"/>
<dbReference type="PANTHER" id="PTHR37984">
    <property type="entry name" value="PROTEIN CBG26694"/>
    <property type="match status" value="1"/>
</dbReference>
<dbReference type="GO" id="GO:0015074">
    <property type="term" value="P:DNA integration"/>
    <property type="evidence" value="ECO:0007669"/>
    <property type="project" value="InterPro"/>
</dbReference>
<dbReference type="EMBL" id="OZ034816">
    <property type="protein sequence ID" value="CAL1375333.1"/>
    <property type="molecule type" value="Genomic_DNA"/>
</dbReference>
<accession>A0AAV2DN31</accession>
<keyword evidence="3" id="KW-1185">Reference proteome</keyword>
<dbReference type="InterPro" id="IPR050951">
    <property type="entry name" value="Retrovirus_Pol_polyprotein"/>
</dbReference>
<feature type="domain" description="Integrase catalytic" evidence="1">
    <location>
        <begin position="1"/>
        <end position="66"/>
    </location>
</feature>
<sequence>MISAYHPQTDGQTEVVNHYLEQYLRCFAHQQPRRWLALLPWAELWYNSTYHRAIQMTPLEALYGRPPPSMVRYQSGTSLVDAVDRWPGARDEALEQLKANLATANNKMKQLADAGRREEEFEVGDWVLLRLHLYRQASVFHWAYQKLAARYFHYKVLQKINLVEYRLQLPADARIHSTFHVSLLKRYRGAADRVETTAPPVSADGDLELTPLQVLDTRWMKKGGRLIEESLVMWQHMEKEDVTWEETATLRQHFLTFDLEGNVVSDGEGDDRNHRREGVNG</sequence>
<dbReference type="PROSITE" id="PS50994">
    <property type="entry name" value="INTEGRASE"/>
    <property type="match status" value="1"/>
</dbReference>
<evidence type="ECO:0000313" key="2">
    <source>
        <dbReference type="EMBL" id="CAL1375333.1"/>
    </source>
</evidence>
<name>A0AAV2DN31_9ROSI</name>
<dbReference type="InterPro" id="IPR012337">
    <property type="entry name" value="RNaseH-like_sf"/>
</dbReference>
<dbReference type="PANTHER" id="PTHR37984:SF15">
    <property type="entry name" value="INTEGRASE CATALYTIC DOMAIN-CONTAINING PROTEIN"/>
    <property type="match status" value="1"/>
</dbReference>
<dbReference type="AlphaFoldDB" id="A0AAV2DN31"/>
<organism evidence="2 3">
    <name type="scientific">Linum trigynum</name>
    <dbReference type="NCBI Taxonomy" id="586398"/>
    <lineage>
        <taxon>Eukaryota</taxon>
        <taxon>Viridiplantae</taxon>
        <taxon>Streptophyta</taxon>
        <taxon>Embryophyta</taxon>
        <taxon>Tracheophyta</taxon>
        <taxon>Spermatophyta</taxon>
        <taxon>Magnoliopsida</taxon>
        <taxon>eudicotyledons</taxon>
        <taxon>Gunneridae</taxon>
        <taxon>Pentapetalae</taxon>
        <taxon>rosids</taxon>
        <taxon>fabids</taxon>
        <taxon>Malpighiales</taxon>
        <taxon>Linaceae</taxon>
        <taxon>Linum</taxon>
    </lineage>
</organism>
<dbReference type="Pfam" id="PF24626">
    <property type="entry name" value="SH3_Tf2-1"/>
    <property type="match status" value="1"/>
</dbReference>
<dbReference type="InterPro" id="IPR056924">
    <property type="entry name" value="SH3_Tf2-1"/>
</dbReference>
<dbReference type="GO" id="GO:0003676">
    <property type="term" value="F:nucleic acid binding"/>
    <property type="evidence" value="ECO:0007669"/>
    <property type="project" value="InterPro"/>
</dbReference>
<dbReference type="Proteomes" id="UP001497516">
    <property type="component" value="Chromosome 3"/>
</dbReference>
<evidence type="ECO:0000259" key="1">
    <source>
        <dbReference type="PROSITE" id="PS50994"/>
    </source>
</evidence>